<evidence type="ECO:0000313" key="3">
    <source>
        <dbReference type="EMBL" id="CAI5443657.1"/>
    </source>
</evidence>
<dbReference type="InterPro" id="IPR018247">
    <property type="entry name" value="EF_Hand_1_Ca_BS"/>
</dbReference>
<dbReference type="SUPFAM" id="SSF47473">
    <property type="entry name" value="EF-hand"/>
    <property type="match status" value="1"/>
</dbReference>
<gene>
    <name evidence="3" type="ORF">CAMP_LOCUS6294</name>
</gene>
<reference evidence="3" key="1">
    <citation type="submission" date="2022-11" db="EMBL/GenBank/DDBJ databases">
        <authorList>
            <person name="Kikuchi T."/>
        </authorList>
    </citation>
    <scope>NUCLEOTIDE SEQUENCE</scope>
    <source>
        <strain evidence="3">PS1010</strain>
    </source>
</reference>
<protein>
    <recommendedName>
        <fullName evidence="2">EF-hand domain-containing protein</fullName>
    </recommendedName>
</protein>
<dbReference type="PROSITE" id="PS00018">
    <property type="entry name" value="EF_HAND_1"/>
    <property type="match status" value="2"/>
</dbReference>
<keyword evidence="4" id="KW-1185">Reference proteome</keyword>
<accession>A0A9P1IDA9</accession>
<dbReference type="InterPro" id="IPR002048">
    <property type="entry name" value="EF_hand_dom"/>
</dbReference>
<dbReference type="InterPro" id="IPR011992">
    <property type="entry name" value="EF-hand-dom_pair"/>
</dbReference>
<evidence type="ECO:0000259" key="2">
    <source>
        <dbReference type="PROSITE" id="PS50222"/>
    </source>
</evidence>
<sequence>MPEVRQFLERKWKHAFTTFFDLDHNGIIEWKDFKALIDVIGEVRGKKSDVFIIAKLCLPDIWQKLTEAIGKEDHEKITLSDWFELCWKSKNSPKEPAWQKAYVDYMFRLLDESGDHFVDQAEYVQVLGFFGVNKKDSNHSFDQFAFDNRGNLINSISKRHFHTLWKQFFHSEDPEAPGTHLLGKI</sequence>
<name>A0A9P1IDA9_9PELO</name>
<proteinExistence type="predicted"/>
<dbReference type="PROSITE" id="PS50222">
    <property type="entry name" value="EF_HAND_2"/>
    <property type="match status" value="2"/>
</dbReference>
<feature type="domain" description="EF-hand" evidence="2">
    <location>
        <begin position="7"/>
        <end position="43"/>
    </location>
</feature>
<evidence type="ECO:0000313" key="4">
    <source>
        <dbReference type="Proteomes" id="UP001152747"/>
    </source>
</evidence>
<dbReference type="OrthoDB" id="9974725at2759"/>
<dbReference type="AlphaFoldDB" id="A0A9P1IDA9"/>
<keyword evidence="1" id="KW-0106">Calcium</keyword>
<organism evidence="3 4">
    <name type="scientific">Caenorhabditis angaria</name>
    <dbReference type="NCBI Taxonomy" id="860376"/>
    <lineage>
        <taxon>Eukaryota</taxon>
        <taxon>Metazoa</taxon>
        <taxon>Ecdysozoa</taxon>
        <taxon>Nematoda</taxon>
        <taxon>Chromadorea</taxon>
        <taxon>Rhabditida</taxon>
        <taxon>Rhabditina</taxon>
        <taxon>Rhabditomorpha</taxon>
        <taxon>Rhabditoidea</taxon>
        <taxon>Rhabditidae</taxon>
        <taxon>Peloderinae</taxon>
        <taxon>Caenorhabditis</taxon>
    </lineage>
</organism>
<dbReference type="GO" id="GO:0005509">
    <property type="term" value="F:calcium ion binding"/>
    <property type="evidence" value="ECO:0007669"/>
    <property type="project" value="InterPro"/>
</dbReference>
<dbReference type="Gene3D" id="1.10.238.10">
    <property type="entry name" value="EF-hand"/>
    <property type="match status" value="1"/>
</dbReference>
<dbReference type="Proteomes" id="UP001152747">
    <property type="component" value="Unassembled WGS sequence"/>
</dbReference>
<dbReference type="EMBL" id="CANHGI010000002">
    <property type="protein sequence ID" value="CAI5443657.1"/>
    <property type="molecule type" value="Genomic_DNA"/>
</dbReference>
<comment type="caution">
    <text evidence="3">The sequence shown here is derived from an EMBL/GenBank/DDBJ whole genome shotgun (WGS) entry which is preliminary data.</text>
</comment>
<evidence type="ECO:0000256" key="1">
    <source>
        <dbReference type="ARBA" id="ARBA00022837"/>
    </source>
</evidence>
<feature type="domain" description="EF-hand" evidence="2">
    <location>
        <begin position="98"/>
        <end position="133"/>
    </location>
</feature>